<comment type="caution">
    <text evidence="2">The sequence shown here is derived from an EMBL/GenBank/DDBJ whole genome shotgun (WGS) entry which is preliminary data.</text>
</comment>
<keyword evidence="3" id="KW-1185">Reference proteome</keyword>
<name>A0AAU9KG22_9CILI</name>
<proteinExistence type="predicted"/>
<protein>
    <submittedName>
        <fullName evidence="2">Uncharacterized protein</fullName>
    </submittedName>
</protein>
<accession>A0AAU9KG22</accession>
<reference evidence="2" key="1">
    <citation type="submission" date="2021-09" db="EMBL/GenBank/DDBJ databases">
        <authorList>
            <consortium name="AG Swart"/>
            <person name="Singh M."/>
            <person name="Singh A."/>
            <person name="Seah K."/>
            <person name="Emmerich C."/>
        </authorList>
    </citation>
    <scope>NUCLEOTIDE SEQUENCE</scope>
    <source>
        <strain evidence="2">ATCC30299</strain>
    </source>
</reference>
<dbReference type="Proteomes" id="UP001162131">
    <property type="component" value="Unassembled WGS sequence"/>
</dbReference>
<organism evidence="2 3">
    <name type="scientific">Blepharisma stoltei</name>
    <dbReference type="NCBI Taxonomy" id="1481888"/>
    <lineage>
        <taxon>Eukaryota</taxon>
        <taxon>Sar</taxon>
        <taxon>Alveolata</taxon>
        <taxon>Ciliophora</taxon>
        <taxon>Postciliodesmatophora</taxon>
        <taxon>Heterotrichea</taxon>
        <taxon>Heterotrichida</taxon>
        <taxon>Blepharismidae</taxon>
        <taxon>Blepharisma</taxon>
    </lineage>
</organism>
<evidence type="ECO:0000256" key="1">
    <source>
        <dbReference type="SAM" id="MobiDB-lite"/>
    </source>
</evidence>
<dbReference type="AlphaFoldDB" id="A0AAU9KG22"/>
<gene>
    <name evidence="2" type="ORF">BSTOLATCC_MIC61249</name>
</gene>
<feature type="region of interest" description="Disordered" evidence="1">
    <location>
        <begin position="67"/>
        <end position="98"/>
    </location>
</feature>
<evidence type="ECO:0000313" key="3">
    <source>
        <dbReference type="Proteomes" id="UP001162131"/>
    </source>
</evidence>
<evidence type="ECO:0000313" key="2">
    <source>
        <dbReference type="EMBL" id="CAG9334638.1"/>
    </source>
</evidence>
<feature type="compositionally biased region" description="Basic and acidic residues" evidence="1">
    <location>
        <begin position="67"/>
        <end position="84"/>
    </location>
</feature>
<dbReference type="EMBL" id="CAJZBQ010000058">
    <property type="protein sequence ID" value="CAG9334638.1"/>
    <property type="molecule type" value="Genomic_DNA"/>
</dbReference>
<sequence length="325" mass="36022">MSLEEKIREVLANYSCTYCGHSLTSSQNRRSLSLQATPTGKAEQGVQVETPIIRGKLKKETLLQKKGKDSVKIEHPQGDLDNKTARSATESAIEPKVQSTASQSSISGIVIPISVGNTVISHGNTPRNYKNALKNSKWLISANSSANTSEKVFIEKDAAKDSKMPGKKTLSSKSKSTNYIKTPIKQSLWNSKKIVISKSNASSPRASKEVFKNERSPKFIDLKIQDLFSEIDKTDEENNWIDIIENSKPKTSKSQKIDIKAGNRVKKEFSYKTKREPIVIKAQILKGSNPSFIVTSPINNRVPLKSKPQKLDLSKPTLNDLLDLV</sequence>